<sequence>MAASSVWVGGEVLNECDTEIMDDAATRLWLPPLALAGCVRGVMLRDTRGRALDAAARENFFPATPLVSLFWWLDGGSDWLATPGFAPPPAQPVQAPVMLGGPFTRPSHTRNPGAMRAFKLLMLPDAFTALTGVALPAQVNRIVDARDVLPPDWCDWAARMGAAPDDATRLQLLQDFLVPRWQALGARQPGQRYAAWTEALAVRAATSAAGRSLRQLERRIKAWAGLPLRELRAVSRAEAAFYAVAAAEGQPGFNWADIAADSAYADQSHLCRETRRLTGFSPEELRRRIHTEEAFWAYRLWR</sequence>
<proteinExistence type="predicted"/>
<evidence type="ECO:0000313" key="1">
    <source>
        <dbReference type="EMBL" id="MCY4746243.1"/>
    </source>
</evidence>
<name>A0ACC6CCR3_9BURK</name>
<keyword evidence="2" id="KW-1185">Reference proteome</keyword>
<protein>
    <submittedName>
        <fullName evidence="1">Helix-turn-helix domain-containing protein</fullName>
    </submittedName>
</protein>
<accession>A0ACC6CCR3</accession>
<dbReference type="Proteomes" id="UP001076464">
    <property type="component" value="Unassembled WGS sequence"/>
</dbReference>
<comment type="caution">
    <text evidence="1">The sequence shown here is derived from an EMBL/GenBank/DDBJ whole genome shotgun (WGS) entry which is preliminary data.</text>
</comment>
<reference evidence="1" key="1">
    <citation type="submission" date="2022-08" db="EMBL/GenBank/DDBJ databases">
        <title>Genome sequencing of Pelomonas sp. UHG3.</title>
        <authorList>
            <person name="So Y."/>
        </authorList>
    </citation>
    <scope>NUCLEOTIDE SEQUENCE</scope>
    <source>
        <strain evidence="1">UHG3</strain>
    </source>
</reference>
<gene>
    <name evidence="1" type="ORF">NYO99_14745</name>
</gene>
<organism evidence="1 2">
    <name type="scientific">Roseateles hydrophilus</name>
    <dbReference type="NCBI Taxonomy" id="2975054"/>
    <lineage>
        <taxon>Bacteria</taxon>
        <taxon>Pseudomonadati</taxon>
        <taxon>Pseudomonadota</taxon>
        <taxon>Betaproteobacteria</taxon>
        <taxon>Burkholderiales</taxon>
        <taxon>Sphaerotilaceae</taxon>
        <taxon>Roseateles</taxon>
    </lineage>
</organism>
<dbReference type="EMBL" id="JAPPUY010000003">
    <property type="protein sequence ID" value="MCY4746243.1"/>
    <property type="molecule type" value="Genomic_DNA"/>
</dbReference>
<evidence type="ECO:0000313" key="2">
    <source>
        <dbReference type="Proteomes" id="UP001076464"/>
    </source>
</evidence>